<gene>
    <name evidence="3" type="ORF">GC105_00705</name>
</gene>
<sequence length="371" mass="43106">MSFKELLNAYIAKKIPESQKKYVEEEIEKFQVISDYLEDQQLKIKPEDMINKESLDELYAIKKSMKRRTRRTVFMSACLVISILIFINFTAIPLMDHLFYNPFKRTMSSQGSDFELCMEVYHELHFAEPNGIGITTDRTGIGEYDITIMGYNYMQNEYQYQIAKLKRGEFSFPINYWDNFLGFYSDGGIDFELQKNYLSQLPSYVTIQAKVSFNQDLSMEDLAALSSKYKDSGIWFSWAGIRIAEDRNDWPPMAMGFDMVGDGNVYSDVNEKYPNYEVDEYITNQNNQTSSELYETHVKSLLKIMIDNKKFLKLQESGFDLHNYYKSSLDFLEQNGVNTIGIIVNGDPKSVLGLCEEEFIGNVQINSVQFK</sequence>
<dbReference type="InterPro" id="IPR025672">
    <property type="entry name" value="Sigma_reg_C_dom"/>
</dbReference>
<dbReference type="EMBL" id="WHNX01000001">
    <property type="protein sequence ID" value="MPW24313.1"/>
    <property type="molecule type" value="Genomic_DNA"/>
</dbReference>
<evidence type="ECO:0000313" key="3">
    <source>
        <dbReference type="EMBL" id="MPW24313.1"/>
    </source>
</evidence>
<dbReference type="Pfam" id="PF13791">
    <property type="entry name" value="Sigma_reg_C"/>
    <property type="match status" value="1"/>
</dbReference>
<evidence type="ECO:0000259" key="2">
    <source>
        <dbReference type="Pfam" id="PF13791"/>
    </source>
</evidence>
<keyword evidence="4" id="KW-1185">Reference proteome</keyword>
<feature type="transmembrane region" description="Helical" evidence="1">
    <location>
        <begin position="72"/>
        <end position="95"/>
    </location>
</feature>
<feature type="domain" description="Sigma factor regulator C-terminal" evidence="2">
    <location>
        <begin position="198"/>
        <end position="365"/>
    </location>
</feature>
<keyword evidence="1" id="KW-1133">Transmembrane helix</keyword>
<proteinExistence type="predicted"/>
<keyword evidence="1" id="KW-0472">Membrane</keyword>
<dbReference type="Proteomes" id="UP000440004">
    <property type="component" value="Unassembled WGS sequence"/>
</dbReference>
<organism evidence="3 4">
    <name type="scientific">Alkalibaculum sporogenes</name>
    <dbReference type="NCBI Taxonomy" id="2655001"/>
    <lineage>
        <taxon>Bacteria</taxon>
        <taxon>Bacillati</taxon>
        <taxon>Bacillota</taxon>
        <taxon>Clostridia</taxon>
        <taxon>Eubacteriales</taxon>
        <taxon>Eubacteriaceae</taxon>
        <taxon>Alkalibaculum</taxon>
    </lineage>
</organism>
<accession>A0A6A7K596</accession>
<comment type="caution">
    <text evidence="3">The sequence shown here is derived from an EMBL/GenBank/DDBJ whole genome shotgun (WGS) entry which is preliminary data.</text>
</comment>
<name>A0A6A7K596_9FIRM</name>
<keyword evidence="1" id="KW-0812">Transmembrane</keyword>
<dbReference type="AlphaFoldDB" id="A0A6A7K596"/>
<dbReference type="RefSeq" id="WP_152800676.1">
    <property type="nucleotide sequence ID" value="NZ_WHNX01000001.1"/>
</dbReference>
<evidence type="ECO:0000256" key="1">
    <source>
        <dbReference type="SAM" id="Phobius"/>
    </source>
</evidence>
<protein>
    <recommendedName>
        <fullName evidence="2">Sigma factor regulator C-terminal domain-containing protein</fullName>
    </recommendedName>
</protein>
<reference evidence="3 4" key="1">
    <citation type="submission" date="2019-10" db="EMBL/GenBank/DDBJ databases">
        <title>Alkalibaculum tamaniensis sp.nov., a new alkaliphilic acetogen, isolated on methoxylated aromatics from a mud volcano.</title>
        <authorList>
            <person name="Khomyakova M.A."/>
            <person name="Merkel A.Y."/>
            <person name="Bonch-Osmolovskaya E.A."/>
            <person name="Slobodkin A.I."/>
        </authorList>
    </citation>
    <scope>NUCLEOTIDE SEQUENCE [LARGE SCALE GENOMIC DNA]</scope>
    <source>
        <strain evidence="3 4">M08DMB</strain>
    </source>
</reference>
<evidence type="ECO:0000313" key="4">
    <source>
        <dbReference type="Proteomes" id="UP000440004"/>
    </source>
</evidence>